<feature type="signal peptide" evidence="6">
    <location>
        <begin position="1"/>
        <end position="26"/>
    </location>
</feature>
<reference evidence="8" key="2">
    <citation type="journal article" date="2023" name="Nat. Commun.">
        <title>Cultivation of marine bacteria of the SAR202 clade.</title>
        <authorList>
            <person name="Lim Y."/>
            <person name="Seo J.H."/>
            <person name="Giovannoni S.J."/>
            <person name="Kang I."/>
            <person name="Cho J.C."/>
        </authorList>
    </citation>
    <scope>NUCLEOTIDE SEQUENCE</scope>
    <source>
        <strain evidence="8">JH1073</strain>
    </source>
</reference>
<protein>
    <submittedName>
        <fullName evidence="8">Molybdate ABC transporter substrate-binding protein</fullName>
    </submittedName>
</protein>
<dbReference type="SUPFAM" id="SSF53850">
    <property type="entry name" value="Periplasmic binding protein-like II"/>
    <property type="match status" value="1"/>
</dbReference>
<evidence type="ECO:0000256" key="4">
    <source>
        <dbReference type="ARBA" id="ARBA00022729"/>
    </source>
</evidence>
<keyword evidence="4 6" id="KW-0732">Signal</keyword>
<dbReference type="PANTHER" id="PTHR30632">
    <property type="entry name" value="MOLYBDATE-BINDING PERIPLASMIC PROTEIN"/>
    <property type="match status" value="1"/>
</dbReference>
<dbReference type="PANTHER" id="PTHR30632:SF0">
    <property type="entry name" value="SULFATE-BINDING PROTEIN"/>
    <property type="match status" value="1"/>
</dbReference>
<reference evidence="9" key="3">
    <citation type="submission" date="2023-06" db="EMBL/GenBank/DDBJ databases">
        <title>Pangenomics reveal diversification of enzyme families and niche specialization in globally abundant SAR202 bacteria.</title>
        <authorList>
            <person name="Saw J.H.W."/>
        </authorList>
    </citation>
    <scope>NUCLEOTIDE SEQUENCE [LARGE SCALE GENOMIC DNA]</scope>
    <source>
        <strain evidence="9">JH1073</strain>
    </source>
</reference>
<evidence type="ECO:0000313" key="7">
    <source>
        <dbReference type="EMBL" id="MDG0867718.1"/>
    </source>
</evidence>
<keyword evidence="3 5" id="KW-0479">Metal-binding</keyword>
<organism evidence="8 9">
    <name type="scientific">Candidatus Lucifugimonas marina</name>
    <dbReference type="NCBI Taxonomy" id="3038979"/>
    <lineage>
        <taxon>Bacteria</taxon>
        <taxon>Bacillati</taxon>
        <taxon>Chloroflexota</taxon>
        <taxon>Dehalococcoidia</taxon>
        <taxon>SAR202 cluster</taxon>
        <taxon>Candidatus Lucifugimonadales</taxon>
        <taxon>Candidatus Lucifugimonadaceae</taxon>
        <taxon>Candidatus Lucifugimonas</taxon>
    </lineage>
</organism>
<evidence type="ECO:0000256" key="1">
    <source>
        <dbReference type="ARBA" id="ARBA00009175"/>
    </source>
</evidence>
<dbReference type="Pfam" id="PF13531">
    <property type="entry name" value="SBP_bac_11"/>
    <property type="match status" value="1"/>
</dbReference>
<dbReference type="InterPro" id="IPR005950">
    <property type="entry name" value="ModA"/>
</dbReference>
<feature type="binding site" evidence="5">
    <location>
        <position position="145"/>
    </location>
    <ligand>
        <name>molybdate</name>
        <dbReference type="ChEBI" id="CHEBI:36264"/>
    </ligand>
</feature>
<dbReference type="GO" id="GO:1901359">
    <property type="term" value="F:tungstate binding"/>
    <property type="evidence" value="ECO:0007669"/>
    <property type="project" value="UniProtKB-ARBA"/>
</dbReference>
<dbReference type="EMBL" id="WMBE01000003">
    <property type="protein sequence ID" value="MDG0867718.1"/>
    <property type="molecule type" value="Genomic_DNA"/>
</dbReference>
<dbReference type="InterPro" id="IPR050682">
    <property type="entry name" value="ModA/WtpA"/>
</dbReference>
<proteinExistence type="inferred from homology"/>
<keyword evidence="9" id="KW-1185">Reference proteome</keyword>
<dbReference type="EMBL" id="CP046147">
    <property type="protein sequence ID" value="WFG39917.1"/>
    <property type="molecule type" value="Genomic_DNA"/>
</dbReference>
<feature type="binding site" evidence="5">
    <location>
        <position position="172"/>
    </location>
    <ligand>
        <name>molybdate</name>
        <dbReference type="ChEBI" id="CHEBI:36264"/>
    </ligand>
</feature>
<evidence type="ECO:0000313" key="10">
    <source>
        <dbReference type="Proteomes" id="UP001321249"/>
    </source>
</evidence>
<gene>
    <name evidence="8" type="primary">modA</name>
    <name evidence="7" type="ORF">GKO46_11630</name>
    <name evidence="8" type="ORF">GKO48_09905</name>
</gene>
<reference evidence="9 10" key="1">
    <citation type="submission" date="2019-11" db="EMBL/GenBank/DDBJ databases">
        <authorList>
            <person name="Cho J.-C."/>
        </authorList>
    </citation>
    <scope>NUCLEOTIDE SEQUENCE [LARGE SCALE GENOMIC DNA]</scope>
    <source>
        <strain evidence="8 9">JH1073</strain>
        <strain evidence="7 10">JH702</strain>
    </source>
</reference>
<evidence type="ECO:0000256" key="5">
    <source>
        <dbReference type="PIRSR" id="PIRSR004846-1"/>
    </source>
</evidence>
<dbReference type="Proteomes" id="UP001219901">
    <property type="component" value="Chromosome"/>
</dbReference>
<dbReference type="Proteomes" id="UP001321249">
    <property type="component" value="Unassembled WGS sequence"/>
</dbReference>
<dbReference type="AlphaFoldDB" id="A0AAJ5ZJK2"/>
<comment type="similarity">
    <text evidence="1">Belongs to the bacterial solute-binding protein ModA family.</text>
</comment>
<evidence type="ECO:0000256" key="3">
    <source>
        <dbReference type="ARBA" id="ARBA00022723"/>
    </source>
</evidence>
<sequence length="257" mass="26762">MLNQRSVRFVLVLFSMSLIASCAGSADDEAPLIFAAASVSNVLTDSAEIYERETGKQVEFSFGGSIALANQIATLGAPADGVFFVGDGPKTILKELSNPVPSGSIGLVNSLVVIAAADANHVGTLEDLAVSGERVAIADPELAPAGQFARSALESAGVWDEFAGNLIFTSDVRAALAAVESGNATYGIVYRTDAFGSDSVSILSEIFDGYPQIVYVGRSLKNSGKSDEASSYFEFIAKSAEVKKLFESAGFTVGFSD</sequence>
<accession>A0AAJ5ZJK2</accession>
<feature type="binding site" evidence="5">
    <location>
        <position position="38"/>
    </location>
    <ligand>
        <name>molybdate</name>
        <dbReference type="ChEBI" id="CHEBI:36264"/>
    </ligand>
</feature>
<evidence type="ECO:0000313" key="9">
    <source>
        <dbReference type="Proteomes" id="UP001219901"/>
    </source>
</evidence>
<dbReference type="PIRSF" id="PIRSF004846">
    <property type="entry name" value="ModA"/>
    <property type="match status" value="1"/>
</dbReference>
<dbReference type="GO" id="GO:0015689">
    <property type="term" value="P:molybdate ion transport"/>
    <property type="evidence" value="ECO:0007669"/>
    <property type="project" value="InterPro"/>
</dbReference>
<feature type="binding site" evidence="5">
    <location>
        <position position="65"/>
    </location>
    <ligand>
        <name>molybdate</name>
        <dbReference type="ChEBI" id="CHEBI:36264"/>
    </ligand>
</feature>
<dbReference type="Gene3D" id="3.40.190.10">
    <property type="entry name" value="Periplasmic binding protein-like II"/>
    <property type="match status" value="2"/>
</dbReference>
<evidence type="ECO:0000313" key="8">
    <source>
        <dbReference type="EMBL" id="WFG39917.1"/>
    </source>
</evidence>
<feature type="chain" id="PRO_5042573471" evidence="6">
    <location>
        <begin position="27"/>
        <end position="257"/>
    </location>
</feature>
<keyword evidence="2 5" id="KW-0500">Molybdenum</keyword>
<name>A0AAJ5ZJK2_9CHLR</name>
<dbReference type="RefSeq" id="WP_342826348.1">
    <property type="nucleotide sequence ID" value="NZ_CP046146.1"/>
</dbReference>
<dbReference type="NCBIfam" id="TIGR01256">
    <property type="entry name" value="modA"/>
    <property type="match status" value="1"/>
</dbReference>
<evidence type="ECO:0000256" key="6">
    <source>
        <dbReference type="SAM" id="SignalP"/>
    </source>
</evidence>
<feature type="binding site" evidence="5">
    <location>
        <position position="190"/>
    </location>
    <ligand>
        <name>molybdate</name>
        <dbReference type="ChEBI" id="CHEBI:36264"/>
    </ligand>
</feature>
<dbReference type="GO" id="GO:0046872">
    <property type="term" value="F:metal ion binding"/>
    <property type="evidence" value="ECO:0007669"/>
    <property type="project" value="UniProtKB-KW"/>
</dbReference>
<dbReference type="FunFam" id="3.40.190.10:FF:000035">
    <property type="entry name" value="Molybdate ABC transporter substrate-binding protein"/>
    <property type="match status" value="1"/>
</dbReference>
<dbReference type="GO" id="GO:0030973">
    <property type="term" value="F:molybdate ion binding"/>
    <property type="evidence" value="ECO:0007669"/>
    <property type="project" value="TreeGrafter"/>
</dbReference>
<evidence type="ECO:0000256" key="2">
    <source>
        <dbReference type="ARBA" id="ARBA00022505"/>
    </source>
</evidence>